<evidence type="ECO:0000313" key="9">
    <source>
        <dbReference type="EMBL" id="ATA58301.1"/>
    </source>
</evidence>
<evidence type="ECO:0000256" key="4">
    <source>
        <dbReference type="ARBA" id="ARBA00022771"/>
    </source>
</evidence>
<feature type="region of interest" description="Disordered" evidence="8">
    <location>
        <begin position="1"/>
        <end position="102"/>
    </location>
</feature>
<evidence type="ECO:0000256" key="2">
    <source>
        <dbReference type="ARBA" id="ARBA00022562"/>
    </source>
</evidence>
<feature type="compositionally biased region" description="Basic and acidic residues" evidence="8">
    <location>
        <begin position="27"/>
        <end position="41"/>
    </location>
</feature>
<evidence type="ECO:0000256" key="8">
    <source>
        <dbReference type="SAM" id="MobiDB-lite"/>
    </source>
</evidence>
<protein>
    <submittedName>
        <fullName evidence="9">Nuclear egress lamina protein UL31</fullName>
    </submittedName>
</protein>
<keyword evidence="6" id="KW-1043">Host membrane</keyword>
<dbReference type="InterPro" id="IPR021152">
    <property type="entry name" value="Herpes_UL31"/>
</dbReference>
<evidence type="ECO:0000256" key="6">
    <source>
        <dbReference type="ARBA" id="ARBA00022870"/>
    </source>
</evidence>
<feature type="region of interest" description="Disordered" evidence="8">
    <location>
        <begin position="181"/>
        <end position="210"/>
    </location>
</feature>
<keyword evidence="5" id="KW-0862">Zinc</keyword>
<proteinExistence type="inferred from homology"/>
<evidence type="ECO:0000256" key="3">
    <source>
        <dbReference type="ARBA" id="ARBA00022723"/>
    </source>
</evidence>
<dbReference type="EMBL" id="MF385016">
    <property type="protein sequence ID" value="ATA58301.1"/>
    <property type="molecule type" value="Genomic_DNA"/>
</dbReference>
<dbReference type="Pfam" id="PF02718">
    <property type="entry name" value="Herpes_UL31"/>
    <property type="match status" value="1"/>
</dbReference>
<keyword evidence="4" id="KW-0863">Zinc-finger</keyword>
<dbReference type="GO" id="GO:0008270">
    <property type="term" value="F:zinc ion binding"/>
    <property type="evidence" value="ECO:0007669"/>
    <property type="project" value="UniProtKB-KW"/>
</dbReference>
<evidence type="ECO:0000256" key="7">
    <source>
        <dbReference type="ARBA" id="ARBA00023136"/>
    </source>
</evidence>
<dbReference type="OrthoDB" id="9041at10239"/>
<name>A0A2D0ZXD8_9GAMA</name>
<accession>A0A2D0ZXD8</accession>
<feature type="compositionally biased region" description="Gly residues" evidence="8">
    <location>
        <begin position="182"/>
        <end position="196"/>
    </location>
</feature>
<keyword evidence="7" id="KW-0472">Membrane</keyword>
<keyword evidence="2" id="KW-1048">Host nucleus</keyword>
<evidence type="ECO:0000256" key="5">
    <source>
        <dbReference type="ARBA" id="ARBA00022833"/>
    </source>
</evidence>
<feature type="compositionally biased region" description="Low complexity" evidence="8">
    <location>
        <begin position="79"/>
        <end position="99"/>
    </location>
</feature>
<keyword evidence="10" id="KW-1185">Reference proteome</keyword>
<keyword evidence="1" id="KW-0597">Phosphoprotein</keyword>
<reference evidence="9" key="1">
    <citation type="journal article" date="2018" name="Virology">
        <title>Isolation, characterization and prevalence of a novel Gammaherpesvirus in Eptesicus fuscus, the North American big brown bat.</title>
        <authorList>
            <person name="Subudhi S."/>
            <person name="Rapin N."/>
            <person name="Dorville N."/>
            <person name="Hill J.E."/>
            <person name="Town J."/>
            <person name="Willis C.K."/>
            <person name="Bollinger T.K."/>
            <person name="Misra V."/>
        </authorList>
    </citation>
    <scope>NUCLEOTIDE SEQUENCE</scope>
</reference>
<dbReference type="HAMAP" id="MF_04023">
    <property type="entry name" value="HSV_NEC1"/>
    <property type="match status" value="1"/>
</dbReference>
<organism evidence="9">
    <name type="scientific">vespertilionid gammaherpesvirus 3</name>
    <dbReference type="NCBI Taxonomy" id="2846598"/>
    <lineage>
        <taxon>Viruses</taxon>
        <taxon>Duplodnaviria</taxon>
        <taxon>Heunggongvirae</taxon>
        <taxon>Peploviricota</taxon>
        <taxon>Herviviricetes</taxon>
        <taxon>Herpesvirales</taxon>
        <taxon>Orthoherpesviridae</taxon>
        <taxon>Gammaherpesvirinae</taxon>
        <taxon>Patagivirus</taxon>
        <taxon>Patagivirus vespertilionidgamma3</taxon>
    </lineage>
</organism>
<evidence type="ECO:0000313" key="10">
    <source>
        <dbReference type="Proteomes" id="UP000290797"/>
    </source>
</evidence>
<dbReference type="Proteomes" id="UP000290797">
    <property type="component" value="Segment"/>
</dbReference>
<keyword evidence="3" id="KW-0479">Metal-binding</keyword>
<sequence>MAHHDVDDTESRCSRRSRRSKVGVSLSEKKGGDQETLQPDRRHPKRQRQTQTPVRNDHGYNTRQHRRRDRYAPYERAGSVRSSATHTSRAARSVRSKSSTGGAKCMVTSSNFFDAISRNGELGRDFLREMDTPICTSKTILLPLDISQVAPGRCVVLSPFGHSSNMGFYCSYCSPSTMGQQAGTGTGGGPGSGGAGSARAPGLTGAGSPGTSSTDCCEELFSVTLSFYNHADKVVQHKAFYLSLLSHSMSAVQQSFRQPGLLYGFLVLKTFCHDPLPIFTESTETGLLSMYAIFKTKSLHVSESCLRLLTDNLPAYSVVLDCVHDQYVLALRPTGAPERTVSVADASICEAVASLDYTDELKQEIITGTAIVYDIE</sequence>
<evidence type="ECO:0000256" key="1">
    <source>
        <dbReference type="ARBA" id="ARBA00022553"/>
    </source>
</evidence>
<feature type="compositionally biased region" description="Basic and acidic residues" evidence="8">
    <location>
        <begin position="1"/>
        <end position="13"/>
    </location>
</feature>
<dbReference type="GO" id="GO:0046765">
    <property type="term" value="P:viral budding from nuclear membrane"/>
    <property type="evidence" value="ECO:0007669"/>
    <property type="project" value="InterPro"/>
</dbReference>